<proteinExistence type="predicted"/>
<organism evidence="1">
    <name type="scientific">Anguilla anguilla</name>
    <name type="common">European freshwater eel</name>
    <name type="synonym">Muraena anguilla</name>
    <dbReference type="NCBI Taxonomy" id="7936"/>
    <lineage>
        <taxon>Eukaryota</taxon>
        <taxon>Metazoa</taxon>
        <taxon>Chordata</taxon>
        <taxon>Craniata</taxon>
        <taxon>Vertebrata</taxon>
        <taxon>Euteleostomi</taxon>
        <taxon>Actinopterygii</taxon>
        <taxon>Neopterygii</taxon>
        <taxon>Teleostei</taxon>
        <taxon>Anguilliformes</taxon>
        <taxon>Anguillidae</taxon>
        <taxon>Anguilla</taxon>
    </lineage>
</organism>
<name>A0A0E9VTX0_ANGAN</name>
<dbReference type="EMBL" id="GBXM01027807">
    <property type="protein sequence ID" value="JAH80770.1"/>
    <property type="molecule type" value="Transcribed_RNA"/>
</dbReference>
<accession>A0A0E9VTX0</accession>
<reference evidence="1" key="2">
    <citation type="journal article" date="2015" name="Fish Shellfish Immunol.">
        <title>Early steps in the European eel (Anguilla anguilla)-Vibrio vulnificus interaction in the gills: Role of the RtxA13 toxin.</title>
        <authorList>
            <person name="Callol A."/>
            <person name="Pajuelo D."/>
            <person name="Ebbesson L."/>
            <person name="Teles M."/>
            <person name="MacKenzie S."/>
            <person name="Amaro C."/>
        </authorList>
    </citation>
    <scope>NUCLEOTIDE SEQUENCE</scope>
</reference>
<protein>
    <submittedName>
        <fullName evidence="1">Uncharacterized protein</fullName>
    </submittedName>
</protein>
<reference evidence="1" key="1">
    <citation type="submission" date="2014-11" db="EMBL/GenBank/DDBJ databases">
        <authorList>
            <person name="Amaro Gonzalez C."/>
        </authorList>
    </citation>
    <scope>NUCLEOTIDE SEQUENCE</scope>
</reference>
<dbReference type="AlphaFoldDB" id="A0A0E9VTX0"/>
<evidence type="ECO:0000313" key="1">
    <source>
        <dbReference type="EMBL" id="JAH80770.1"/>
    </source>
</evidence>
<sequence>MSSASTHQRVGYIRANGKIGDCPDAVSLILAFDTHKKLGERGLSIF</sequence>